<protein>
    <submittedName>
        <fullName evidence="2">Uncharacterized protein</fullName>
    </submittedName>
</protein>
<dbReference type="AlphaFoldDB" id="A0A835P8R8"/>
<evidence type="ECO:0000313" key="3">
    <source>
        <dbReference type="Proteomes" id="UP000636800"/>
    </source>
</evidence>
<reference evidence="2 3" key="1">
    <citation type="journal article" date="2020" name="Nat. Food">
        <title>A phased Vanilla planifolia genome enables genetic improvement of flavour and production.</title>
        <authorList>
            <person name="Hasing T."/>
            <person name="Tang H."/>
            <person name="Brym M."/>
            <person name="Khazi F."/>
            <person name="Huang T."/>
            <person name="Chambers A.H."/>
        </authorList>
    </citation>
    <scope>NUCLEOTIDE SEQUENCE [LARGE SCALE GENOMIC DNA]</scope>
    <source>
        <tissue evidence="2">Leaf</tissue>
    </source>
</reference>
<dbReference type="EMBL" id="JADCNL010000392">
    <property type="protein sequence ID" value="KAG0447988.1"/>
    <property type="molecule type" value="Genomic_DNA"/>
</dbReference>
<keyword evidence="3" id="KW-1185">Reference proteome</keyword>
<feature type="region of interest" description="Disordered" evidence="1">
    <location>
        <begin position="23"/>
        <end position="50"/>
    </location>
</feature>
<name>A0A835P8R8_VANPL</name>
<organism evidence="2 3">
    <name type="scientific">Vanilla planifolia</name>
    <name type="common">Vanilla</name>
    <dbReference type="NCBI Taxonomy" id="51239"/>
    <lineage>
        <taxon>Eukaryota</taxon>
        <taxon>Viridiplantae</taxon>
        <taxon>Streptophyta</taxon>
        <taxon>Embryophyta</taxon>
        <taxon>Tracheophyta</taxon>
        <taxon>Spermatophyta</taxon>
        <taxon>Magnoliopsida</taxon>
        <taxon>Liliopsida</taxon>
        <taxon>Asparagales</taxon>
        <taxon>Orchidaceae</taxon>
        <taxon>Vanilloideae</taxon>
        <taxon>Vanilleae</taxon>
        <taxon>Vanilla</taxon>
    </lineage>
</organism>
<dbReference type="Proteomes" id="UP000636800">
    <property type="component" value="Unassembled WGS sequence"/>
</dbReference>
<proteinExistence type="predicted"/>
<evidence type="ECO:0000256" key="1">
    <source>
        <dbReference type="SAM" id="MobiDB-lite"/>
    </source>
</evidence>
<feature type="compositionally biased region" description="Basic and acidic residues" evidence="1">
    <location>
        <begin position="23"/>
        <end position="38"/>
    </location>
</feature>
<comment type="caution">
    <text evidence="2">The sequence shown here is derived from an EMBL/GenBank/DDBJ whole genome shotgun (WGS) entry which is preliminary data.</text>
</comment>
<evidence type="ECO:0000313" key="2">
    <source>
        <dbReference type="EMBL" id="KAG0447988.1"/>
    </source>
</evidence>
<accession>A0A835P8R8</accession>
<sequence>MPMDKKKGEEGCMKGAKRDGFYRKKVEGGKDSEGKDGGGGEGQTGVSHTQSKAKSFLVYQIIGL</sequence>
<gene>
    <name evidence="2" type="ORF">HPP92_028063</name>
</gene>